<dbReference type="InterPro" id="IPR000847">
    <property type="entry name" value="LysR_HTH_N"/>
</dbReference>
<evidence type="ECO:0000313" key="6">
    <source>
        <dbReference type="EMBL" id="CAN90334.1"/>
    </source>
</evidence>
<dbReference type="AlphaFoldDB" id="A9GLW1"/>
<dbReference type="SUPFAM" id="SSF53850">
    <property type="entry name" value="Periplasmic binding protein-like II"/>
    <property type="match status" value="1"/>
</dbReference>
<dbReference type="Gene3D" id="3.40.190.10">
    <property type="entry name" value="Periplasmic binding protein-like II"/>
    <property type="match status" value="2"/>
</dbReference>
<evidence type="ECO:0000256" key="4">
    <source>
        <dbReference type="ARBA" id="ARBA00023163"/>
    </source>
</evidence>
<gene>
    <name evidence="6" type="ordered locus">sce0177</name>
</gene>
<dbReference type="PROSITE" id="PS50931">
    <property type="entry name" value="HTH_LYSR"/>
    <property type="match status" value="1"/>
</dbReference>
<evidence type="ECO:0000256" key="2">
    <source>
        <dbReference type="ARBA" id="ARBA00023015"/>
    </source>
</evidence>
<dbReference type="InterPro" id="IPR036388">
    <property type="entry name" value="WH-like_DNA-bd_sf"/>
</dbReference>
<dbReference type="Gene3D" id="1.10.10.10">
    <property type="entry name" value="Winged helix-like DNA-binding domain superfamily/Winged helix DNA-binding domain"/>
    <property type="match status" value="1"/>
</dbReference>
<dbReference type="InterPro" id="IPR037402">
    <property type="entry name" value="YidZ_PBP2"/>
</dbReference>
<keyword evidence="2" id="KW-0805">Transcription regulation</keyword>
<dbReference type="EMBL" id="AM746676">
    <property type="protein sequence ID" value="CAN90334.1"/>
    <property type="molecule type" value="Genomic_DNA"/>
</dbReference>
<evidence type="ECO:0000313" key="7">
    <source>
        <dbReference type="Proteomes" id="UP000002139"/>
    </source>
</evidence>
<reference evidence="6 7" key="1">
    <citation type="journal article" date="2007" name="Nat. Biotechnol.">
        <title>Complete genome sequence of the myxobacterium Sorangium cellulosum.</title>
        <authorList>
            <person name="Schneiker S."/>
            <person name="Perlova O."/>
            <person name="Kaiser O."/>
            <person name="Gerth K."/>
            <person name="Alici A."/>
            <person name="Altmeyer M.O."/>
            <person name="Bartels D."/>
            <person name="Bekel T."/>
            <person name="Beyer S."/>
            <person name="Bode E."/>
            <person name="Bode H.B."/>
            <person name="Bolten C.J."/>
            <person name="Choudhuri J.V."/>
            <person name="Doss S."/>
            <person name="Elnakady Y.A."/>
            <person name="Frank B."/>
            <person name="Gaigalat L."/>
            <person name="Goesmann A."/>
            <person name="Groeger C."/>
            <person name="Gross F."/>
            <person name="Jelsbak L."/>
            <person name="Jelsbak L."/>
            <person name="Kalinowski J."/>
            <person name="Kegler C."/>
            <person name="Knauber T."/>
            <person name="Konietzny S."/>
            <person name="Kopp M."/>
            <person name="Krause L."/>
            <person name="Krug D."/>
            <person name="Linke B."/>
            <person name="Mahmud T."/>
            <person name="Martinez-Arias R."/>
            <person name="McHardy A.C."/>
            <person name="Merai M."/>
            <person name="Meyer F."/>
            <person name="Mormann S."/>
            <person name="Munoz-Dorado J."/>
            <person name="Perez J."/>
            <person name="Pradella S."/>
            <person name="Rachid S."/>
            <person name="Raddatz G."/>
            <person name="Rosenau F."/>
            <person name="Rueckert C."/>
            <person name="Sasse F."/>
            <person name="Scharfe M."/>
            <person name="Schuster S.C."/>
            <person name="Suen G."/>
            <person name="Treuner-Lange A."/>
            <person name="Velicer G.J."/>
            <person name="Vorholter F.-J."/>
            <person name="Weissman K.J."/>
            <person name="Welch R.D."/>
            <person name="Wenzel S.C."/>
            <person name="Whitworth D.E."/>
            <person name="Wilhelm S."/>
            <person name="Wittmann C."/>
            <person name="Bloecker H."/>
            <person name="Puehler A."/>
            <person name="Mueller R."/>
        </authorList>
    </citation>
    <scope>NUCLEOTIDE SEQUENCE [LARGE SCALE GENOMIC DNA]</scope>
    <source>
        <strain evidence="7">So ce56</strain>
    </source>
</reference>
<dbReference type="HOGENOM" id="CLU_039613_39_0_7"/>
<dbReference type="Proteomes" id="UP000002139">
    <property type="component" value="Chromosome"/>
</dbReference>
<accession>A9GLW1</accession>
<feature type="domain" description="HTH lysR-type" evidence="5">
    <location>
        <begin position="21"/>
        <end position="78"/>
    </location>
</feature>
<keyword evidence="7" id="KW-1185">Reference proteome</keyword>
<keyword evidence="4" id="KW-0804">Transcription</keyword>
<protein>
    <submittedName>
        <fullName evidence="6">Transcriptional regulator, LysR family</fullName>
    </submittedName>
</protein>
<keyword evidence="3" id="KW-0238">DNA-binding</keyword>
<dbReference type="InterPro" id="IPR050389">
    <property type="entry name" value="LysR-type_TF"/>
</dbReference>
<dbReference type="PANTHER" id="PTHR30118">
    <property type="entry name" value="HTH-TYPE TRANSCRIPTIONAL REGULATOR LEUO-RELATED"/>
    <property type="match status" value="1"/>
</dbReference>
<comment type="similarity">
    <text evidence="1">Belongs to the LysR transcriptional regulatory family.</text>
</comment>
<evidence type="ECO:0000256" key="1">
    <source>
        <dbReference type="ARBA" id="ARBA00009437"/>
    </source>
</evidence>
<dbReference type="Pfam" id="PF00126">
    <property type="entry name" value="HTH_1"/>
    <property type="match status" value="1"/>
</dbReference>
<dbReference type="BioCyc" id="SCEL448385:SCE_RS00910-MONOMER"/>
<organism evidence="6 7">
    <name type="scientific">Sorangium cellulosum (strain So ce56)</name>
    <name type="common">Polyangium cellulosum (strain So ce56)</name>
    <dbReference type="NCBI Taxonomy" id="448385"/>
    <lineage>
        <taxon>Bacteria</taxon>
        <taxon>Pseudomonadati</taxon>
        <taxon>Myxococcota</taxon>
        <taxon>Polyangia</taxon>
        <taxon>Polyangiales</taxon>
        <taxon>Polyangiaceae</taxon>
        <taxon>Sorangium</taxon>
    </lineage>
</organism>
<proteinExistence type="inferred from homology"/>
<dbReference type="KEGG" id="scl:sce0177"/>
<evidence type="ECO:0000259" key="5">
    <source>
        <dbReference type="PROSITE" id="PS50931"/>
    </source>
</evidence>
<dbReference type="Pfam" id="PF03466">
    <property type="entry name" value="LysR_substrate"/>
    <property type="match status" value="1"/>
</dbReference>
<dbReference type="SUPFAM" id="SSF46785">
    <property type="entry name" value="Winged helix' DNA-binding domain"/>
    <property type="match status" value="1"/>
</dbReference>
<dbReference type="GO" id="GO:0003677">
    <property type="term" value="F:DNA binding"/>
    <property type="evidence" value="ECO:0007669"/>
    <property type="project" value="UniProtKB-KW"/>
</dbReference>
<dbReference type="InterPro" id="IPR036390">
    <property type="entry name" value="WH_DNA-bd_sf"/>
</dbReference>
<dbReference type="CDD" id="cd08417">
    <property type="entry name" value="PBP2_Nitroaromatics_like"/>
    <property type="match status" value="1"/>
</dbReference>
<dbReference type="PANTHER" id="PTHR30118:SF15">
    <property type="entry name" value="TRANSCRIPTIONAL REGULATORY PROTEIN"/>
    <property type="match status" value="1"/>
</dbReference>
<evidence type="ECO:0000256" key="3">
    <source>
        <dbReference type="ARBA" id="ARBA00023125"/>
    </source>
</evidence>
<name>A9GLW1_SORC5</name>
<dbReference type="STRING" id="448385.sce0177"/>
<dbReference type="GO" id="GO:0003700">
    <property type="term" value="F:DNA-binding transcription factor activity"/>
    <property type="evidence" value="ECO:0007669"/>
    <property type="project" value="InterPro"/>
</dbReference>
<dbReference type="InterPro" id="IPR005119">
    <property type="entry name" value="LysR_subst-bd"/>
</dbReference>
<sequence>MAPFQLISSMGPMHPVHLASIDLNLLVVLDALLAEGSVTRAAARVGLSQSAMSHALGRLRVLIDDPVLVRTPRGMIPTPRAQELIGPIREALAKIEATVARSPRFEPATARRSFTVATVDYVELILLPRLVQKLVSEAPFIDLVARPYDSEMWSAMETGKVDLAIGLLPALPAGFYRQRLIEERYMCVVRRSHPAVRGKLTLKTYTSLPHALISPRGEGGGRVDEVLAERGLSRRVALQIPHFLVAAHIVAQTDLVLTVPARIARVFAEMEELHVMKPPVELGGFSVDQVWHERHAKDPAHTWLRGVFAEIARDS</sequence>
<dbReference type="eggNOG" id="COG0583">
    <property type="taxonomic scope" value="Bacteria"/>
</dbReference>